<dbReference type="PANTHER" id="PTHR31639">
    <property type="entry name" value="F-BOX PROTEIN-LIKE"/>
    <property type="match status" value="1"/>
</dbReference>
<dbReference type="Pfam" id="PF08387">
    <property type="entry name" value="FBD"/>
    <property type="match status" value="1"/>
</dbReference>
<comment type="caution">
    <text evidence="2">The sequence shown here is derived from an EMBL/GenBank/DDBJ whole genome shotgun (WGS) entry which is preliminary data.</text>
</comment>
<protein>
    <recommendedName>
        <fullName evidence="1">FBD domain-containing protein</fullName>
    </recommendedName>
</protein>
<dbReference type="InterPro" id="IPR036047">
    <property type="entry name" value="F-box-like_dom_sf"/>
</dbReference>
<dbReference type="Proteomes" id="UP001408789">
    <property type="component" value="Unassembled WGS sequence"/>
</dbReference>
<dbReference type="AlphaFoldDB" id="A0AAP0HA51"/>
<proteinExistence type="predicted"/>
<dbReference type="PANTHER" id="PTHR31639:SF315">
    <property type="entry name" value="LEUCINE-RICH REPEAT DOMAIN SUPERFAMILY, F-BOX-LIKE DOMAIN SUPERFAMILY"/>
    <property type="match status" value="1"/>
</dbReference>
<dbReference type="SUPFAM" id="SSF52047">
    <property type="entry name" value="RNI-like"/>
    <property type="match status" value="1"/>
</dbReference>
<name>A0AAP0HA51_9ASTR</name>
<evidence type="ECO:0000259" key="1">
    <source>
        <dbReference type="SMART" id="SM00579"/>
    </source>
</evidence>
<feature type="domain" description="FBD" evidence="1">
    <location>
        <begin position="312"/>
        <end position="384"/>
    </location>
</feature>
<dbReference type="InterPro" id="IPR032675">
    <property type="entry name" value="LRR_dom_sf"/>
</dbReference>
<dbReference type="SMART" id="SM00579">
    <property type="entry name" value="FBD"/>
    <property type="match status" value="1"/>
</dbReference>
<evidence type="ECO:0000313" key="3">
    <source>
        <dbReference type="Proteomes" id="UP001408789"/>
    </source>
</evidence>
<dbReference type="EMBL" id="JBCNJP010000003">
    <property type="protein sequence ID" value="KAK9078989.1"/>
    <property type="molecule type" value="Genomic_DNA"/>
</dbReference>
<sequence length="384" mass="43574">MDRISKLPAGIIETILCLLPIQEAAGTSILSREWRYHWITIPKLVFVEDSFQVSSSGAEPSVLEQRFDGPSQRKGMTKRCKFFYAIYQVLLMHPGPIEEFTLCMDTDESCVEIDHIILHLSKRNTVKILKLDLNGMYTLPLSLFSLHQLRELHLDGGALDLRSSFNGSSSLTTLDLREVYTCDETLLQILSTCPLLKRLTIMSDDGTTDVSGTSTIVDLIRCLPGIEYLSIWFFIFLCFAPNRLPKELPTTLVHLKYLCMEFVSFRHEYSLPFFVLLIRSSPNLEKLKLSMLEEELFGQHATGSLTIEDYPDIMLAHLNELEILHFSNEENELAVVKLILAKSPVLKNVRILLSNEFDTDEKLKMSQILLSSPCASPVINIIVS</sequence>
<evidence type="ECO:0000313" key="2">
    <source>
        <dbReference type="EMBL" id="KAK9078989.1"/>
    </source>
</evidence>
<dbReference type="SUPFAM" id="SSF81383">
    <property type="entry name" value="F-box domain"/>
    <property type="match status" value="1"/>
</dbReference>
<keyword evidence="3" id="KW-1185">Reference proteome</keyword>
<organism evidence="2 3">
    <name type="scientific">Deinandra increscens subsp. villosa</name>
    <dbReference type="NCBI Taxonomy" id="3103831"/>
    <lineage>
        <taxon>Eukaryota</taxon>
        <taxon>Viridiplantae</taxon>
        <taxon>Streptophyta</taxon>
        <taxon>Embryophyta</taxon>
        <taxon>Tracheophyta</taxon>
        <taxon>Spermatophyta</taxon>
        <taxon>Magnoliopsida</taxon>
        <taxon>eudicotyledons</taxon>
        <taxon>Gunneridae</taxon>
        <taxon>Pentapetalae</taxon>
        <taxon>asterids</taxon>
        <taxon>campanulids</taxon>
        <taxon>Asterales</taxon>
        <taxon>Asteraceae</taxon>
        <taxon>Asteroideae</taxon>
        <taxon>Heliantheae alliance</taxon>
        <taxon>Madieae</taxon>
        <taxon>Madiinae</taxon>
        <taxon>Deinandra</taxon>
    </lineage>
</organism>
<dbReference type="InterPro" id="IPR006566">
    <property type="entry name" value="FBD"/>
</dbReference>
<reference evidence="2 3" key="1">
    <citation type="submission" date="2024-04" db="EMBL/GenBank/DDBJ databases">
        <title>The reference genome of an endangered Asteraceae, Deinandra increscens subsp. villosa, native to the Central Coast of California.</title>
        <authorList>
            <person name="Guilliams M."/>
            <person name="Hasenstab-Lehman K."/>
            <person name="Meyer R."/>
            <person name="Mcevoy S."/>
        </authorList>
    </citation>
    <scope>NUCLEOTIDE SEQUENCE [LARGE SCALE GENOMIC DNA]</scope>
    <source>
        <tissue evidence="2">Leaf</tissue>
    </source>
</reference>
<dbReference type="Gene3D" id="3.80.10.10">
    <property type="entry name" value="Ribonuclease Inhibitor"/>
    <property type="match status" value="1"/>
</dbReference>
<accession>A0AAP0HA51</accession>
<gene>
    <name evidence="2" type="ORF">SSX86_000658</name>
</gene>